<feature type="compositionally biased region" description="Low complexity" evidence="2">
    <location>
        <begin position="555"/>
        <end position="578"/>
    </location>
</feature>
<dbReference type="InterPro" id="IPR006619">
    <property type="entry name" value="PGRP_domain_met/bac"/>
</dbReference>
<organism evidence="5 6">
    <name type="scientific">Williamsia deligens</name>
    <dbReference type="NCBI Taxonomy" id="321325"/>
    <lineage>
        <taxon>Bacteria</taxon>
        <taxon>Bacillati</taxon>
        <taxon>Actinomycetota</taxon>
        <taxon>Actinomycetes</taxon>
        <taxon>Mycobacteriales</taxon>
        <taxon>Nocardiaceae</taxon>
        <taxon>Williamsia</taxon>
    </lineage>
</organism>
<comment type="similarity">
    <text evidence="1">Belongs to the N-acetylmuramoyl-L-alanine amidase 2 family.</text>
</comment>
<accession>A0ABW3G4W0</accession>
<evidence type="ECO:0000313" key="6">
    <source>
        <dbReference type="Proteomes" id="UP001597068"/>
    </source>
</evidence>
<dbReference type="InterPro" id="IPR036505">
    <property type="entry name" value="Amidase/PGRP_sf"/>
</dbReference>
<feature type="domain" description="N-acetylmuramoyl-L-alanine amidase" evidence="3">
    <location>
        <begin position="363"/>
        <end position="527"/>
    </location>
</feature>
<dbReference type="Proteomes" id="UP001597068">
    <property type="component" value="Unassembled WGS sequence"/>
</dbReference>
<comment type="caution">
    <text evidence="5">The sequence shown here is derived from an EMBL/GenBank/DDBJ whole genome shotgun (WGS) entry which is preliminary data.</text>
</comment>
<gene>
    <name evidence="5" type="ORF">ACFQ04_05895</name>
</gene>
<keyword evidence="6" id="KW-1185">Reference proteome</keyword>
<feature type="domain" description="Peptidoglycan recognition protein family" evidence="4">
    <location>
        <begin position="350"/>
        <end position="498"/>
    </location>
</feature>
<dbReference type="RefSeq" id="WP_253646769.1">
    <property type="nucleotide sequence ID" value="NZ_BAAAMO010000002.1"/>
</dbReference>
<evidence type="ECO:0000259" key="4">
    <source>
        <dbReference type="SMART" id="SM00701"/>
    </source>
</evidence>
<reference evidence="6" key="1">
    <citation type="journal article" date="2019" name="Int. J. Syst. Evol. Microbiol.">
        <title>The Global Catalogue of Microorganisms (GCM) 10K type strain sequencing project: providing services to taxonomists for standard genome sequencing and annotation.</title>
        <authorList>
            <consortium name="The Broad Institute Genomics Platform"/>
            <consortium name="The Broad Institute Genome Sequencing Center for Infectious Disease"/>
            <person name="Wu L."/>
            <person name="Ma J."/>
        </authorList>
    </citation>
    <scope>NUCLEOTIDE SEQUENCE [LARGE SCALE GENOMIC DNA]</scope>
    <source>
        <strain evidence="6">CCUG 50873</strain>
    </source>
</reference>
<evidence type="ECO:0000256" key="2">
    <source>
        <dbReference type="SAM" id="MobiDB-lite"/>
    </source>
</evidence>
<sequence>MRLSPTVRHRTRRPSVVLATVAAVVVASPAVVLLAGSAPDAAVESGTPDTAAQTTVRQVALDSVPSVVVDLVRSGLARAGVTLPPIDLSSLPDLGTALPKGLLDALVPTPSTSTTSPATVTTDPRTPVSADIPTGAVVKEISRPDPFSMVALTWDDLVGPTAAGAAADALAQTTAFVRAQKPDRSWGPWLSADAIDGEPARTTTAMGTEPIWVGATRAVQVAVTRAGVATPAREGTTLPPQVGSSTPVPGSNPQMTVTPGEIAPRAFTVPRAPVAGDPLAPSGAAGAPAPTGATTTATAPAPVTTSAAPGPLENVVSTLKAALIDPGTGTLKGLGGGAGGAATVPAGQQPPIITRAQWGADESKRCDQPTYDPALKAAVVHHSAGSNDYTPEQSAEIVRGIYAYHAQTLGWCDIGYNALVDKYGQVFEGAFGGLDRNVQGTHTGGFNRETVGVAMLGDYNDVAPTPDLIRSVGSYLGWRLKLAGLDPNGTAQLTSQGFESARYGAGEVSNLPTISGHRDYDSTECPGTLGYAALPAIRAVAAGNLAAAGTSAPTAAPDAVATTSPTSAAPGPATAPGAQDVLATTDTGEIAKKWLSTGGATGLLGNALDTEKTTPDGAAKFVDFDKGKIYWSPQTGAQIVKGVIGSAWGGVGYEKSSLGLPTSEESSPLDGIITQAFQFGTLVFTKSSGVVVQVAQKFVEEFIREMKARLLPGAASAPVTVPTTDVPVPTTPAAVATSPPAA</sequence>
<dbReference type="SMART" id="SM00644">
    <property type="entry name" value="Ami_2"/>
    <property type="match status" value="1"/>
</dbReference>
<name>A0ABW3G4W0_9NOCA</name>
<dbReference type="CDD" id="cd06583">
    <property type="entry name" value="PGRP"/>
    <property type="match status" value="1"/>
</dbReference>
<feature type="compositionally biased region" description="Low complexity" evidence="2">
    <location>
        <begin position="280"/>
        <end position="309"/>
    </location>
</feature>
<protein>
    <submittedName>
        <fullName evidence="5">N-acetylmuramoyl-L-alanine amidase</fullName>
        <ecNumber evidence="5">3.5.1.28</ecNumber>
    </submittedName>
</protein>
<dbReference type="EMBL" id="JBHTIL010000001">
    <property type="protein sequence ID" value="MFD0925267.1"/>
    <property type="molecule type" value="Genomic_DNA"/>
</dbReference>
<dbReference type="SMART" id="SM00701">
    <property type="entry name" value="PGRP"/>
    <property type="match status" value="1"/>
</dbReference>
<dbReference type="InterPro" id="IPR013207">
    <property type="entry name" value="LGFP"/>
</dbReference>
<proteinExistence type="inferred from homology"/>
<dbReference type="Pfam" id="PF01510">
    <property type="entry name" value="Amidase_2"/>
    <property type="match status" value="1"/>
</dbReference>
<feature type="region of interest" description="Disordered" evidence="2">
    <location>
        <begin position="230"/>
        <end position="252"/>
    </location>
</feature>
<evidence type="ECO:0000313" key="5">
    <source>
        <dbReference type="EMBL" id="MFD0925267.1"/>
    </source>
</evidence>
<dbReference type="PANTHER" id="PTHR11022">
    <property type="entry name" value="PEPTIDOGLYCAN RECOGNITION PROTEIN"/>
    <property type="match status" value="1"/>
</dbReference>
<feature type="region of interest" description="Disordered" evidence="2">
    <location>
        <begin position="108"/>
        <end position="131"/>
    </location>
</feature>
<feature type="compositionally biased region" description="Polar residues" evidence="2">
    <location>
        <begin position="238"/>
        <end position="252"/>
    </location>
</feature>
<dbReference type="PANTHER" id="PTHR11022:SF41">
    <property type="entry name" value="PEPTIDOGLYCAN-RECOGNITION PROTEIN LC-RELATED"/>
    <property type="match status" value="1"/>
</dbReference>
<dbReference type="EC" id="3.5.1.28" evidence="5"/>
<evidence type="ECO:0000259" key="3">
    <source>
        <dbReference type="SMART" id="SM00644"/>
    </source>
</evidence>
<evidence type="ECO:0000256" key="1">
    <source>
        <dbReference type="ARBA" id="ARBA00007553"/>
    </source>
</evidence>
<dbReference type="InterPro" id="IPR002502">
    <property type="entry name" value="Amidase_domain"/>
</dbReference>
<dbReference type="SUPFAM" id="SSF55846">
    <property type="entry name" value="N-acetylmuramoyl-L-alanine amidase-like"/>
    <property type="match status" value="1"/>
</dbReference>
<dbReference type="GO" id="GO:0008745">
    <property type="term" value="F:N-acetylmuramoyl-L-alanine amidase activity"/>
    <property type="evidence" value="ECO:0007669"/>
    <property type="project" value="UniProtKB-EC"/>
</dbReference>
<feature type="compositionally biased region" description="Low complexity" evidence="2">
    <location>
        <begin position="108"/>
        <end position="126"/>
    </location>
</feature>
<dbReference type="InterPro" id="IPR015510">
    <property type="entry name" value="PGRP"/>
</dbReference>
<keyword evidence="5" id="KW-0378">Hydrolase</keyword>
<dbReference type="Gene3D" id="3.40.80.10">
    <property type="entry name" value="Peptidoglycan recognition protein-like"/>
    <property type="match status" value="1"/>
</dbReference>
<feature type="region of interest" description="Disordered" evidence="2">
    <location>
        <begin position="555"/>
        <end position="579"/>
    </location>
</feature>
<dbReference type="Pfam" id="PF08310">
    <property type="entry name" value="LGFP"/>
    <property type="match status" value="1"/>
</dbReference>
<feature type="region of interest" description="Disordered" evidence="2">
    <location>
        <begin position="721"/>
        <end position="742"/>
    </location>
</feature>
<feature type="region of interest" description="Disordered" evidence="2">
    <location>
        <begin position="271"/>
        <end position="309"/>
    </location>
</feature>